<evidence type="ECO:0000256" key="5">
    <source>
        <dbReference type="ARBA" id="ARBA00022690"/>
    </source>
</evidence>
<dbReference type="SMART" id="SM00206">
    <property type="entry name" value="NTR"/>
    <property type="match status" value="1"/>
</dbReference>
<dbReference type="InterPro" id="IPR001134">
    <property type="entry name" value="Netrin_domain"/>
</dbReference>
<feature type="binding site" evidence="8">
    <location>
        <position position="25"/>
    </location>
    <ligand>
        <name>Zn(2+)</name>
        <dbReference type="ChEBI" id="CHEBI:29105"/>
        <note>ligand shared with metalloproteinase partner</note>
    </ligand>
</feature>
<evidence type="ECO:0000256" key="1">
    <source>
        <dbReference type="ARBA" id="ARBA00004613"/>
    </source>
</evidence>
<comment type="similarity">
    <text evidence="2">Belongs to the protease inhibitor I35 (TIMP) family.</text>
</comment>
<dbReference type="GO" id="GO:0034097">
    <property type="term" value="P:response to cytokine"/>
    <property type="evidence" value="ECO:0007669"/>
    <property type="project" value="TreeGrafter"/>
</dbReference>
<keyword evidence="7" id="KW-0481">Metalloenzyme inhibitor</keyword>
<evidence type="ECO:0000256" key="4">
    <source>
        <dbReference type="ARBA" id="ARBA00022608"/>
    </source>
</evidence>
<dbReference type="Proteomes" id="UP001066276">
    <property type="component" value="Chromosome 10"/>
</dbReference>
<protein>
    <recommendedName>
        <fullName evidence="11">NTR domain-containing protein</fullName>
    </recommendedName>
</protein>
<keyword evidence="3" id="KW-0964">Secreted</keyword>
<evidence type="ECO:0000313" key="12">
    <source>
        <dbReference type="EMBL" id="KAJ1095818.1"/>
    </source>
</evidence>
<reference evidence="12" key="1">
    <citation type="journal article" date="2022" name="bioRxiv">
        <title>Sequencing and chromosome-scale assembly of the giantPleurodeles waltlgenome.</title>
        <authorList>
            <person name="Brown T."/>
            <person name="Elewa A."/>
            <person name="Iarovenko S."/>
            <person name="Subramanian E."/>
            <person name="Araus A.J."/>
            <person name="Petzold A."/>
            <person name="Susuki M."/>
            <person name="Suzuki K.-i.T."/>
            <person name="Hayashi T."/>
            <person name="Toyoda A."/>
            <person name="Oliveira C."/>
            <person name="Osipova E."/>
            <person name="Leigh N.D."/>
            <person name="Simon A."/>
            <person name="Yun M.H."/>
        </authorList>
    </citation>
    <scope>NUCLEOTIDE SEQUENCE</scope>
    <source>
        <strain evidence="12">20211129_DDA</strain>
        <tissue evidence="12">Liver</tissue>
    </source>
</reference>
<keyword evidence="6 9" id="KW-1015">Disulfide bond</keyword>
<dbReference type="Gene3D" id="3.90.370.10">
    <property type="entry name" value="Tissue inhibitor of metalloproteinase-1. Chain B, domain 1"/>
    <property type="match status" value="1"/>
</dbReference>
<feature type="signal peptide" evidence="10">
    <location>
        <begin position="1"/>
        <end position="24"/>
    </location>
</feature>
<dbReference type="InterPro" id="IPR008993">
    <property type="entry name" value="TIMP-like_OB-fold"/>
</dbReference>
<dbReference type="AlphaFoldDB" id="A0AAV7M3Y7"/>
<feature type="disulfide bond" evidence="9">
    <location>
        <begin position="27"/>
        <end position="122"/>
    </location>
</feature>
<dbReference type="PANTHER" id="PTHR11844">
    <property type="entry name" value="METALLOPROTEASE INHIBITOR"/>
    <property type="match status" value="1"/>
</dbReference>
<dbReference type="Gene3D" id="2.40.50.120">
    <property type="match status" value="1"/>
</dbReference>
<evidence type="ECO:0000256" key="10">
    <source>
        <dbReference type="SAM" id="SignalP"/>
    </source>
</evidence>
<sequence length="201" mass="22394">MDTRKWITLMAVVLFLGGFSPTEACRCILNHPQRSYCKDNAALKMKFLEATTRTVPGSQNVQKGFKVEVDMVLKGNEALKSVTFISTLTGTSCEYTHPSNEFHKDYFITASVNNNDASVHGCNYIVPWNELTLEQRKGVEGAYNKGCACEIISCTSQPCSTPEKTCVIEEYNGGDSEDQLKNQVCVLINPNTCEWKDIVED</sequence>
<evidence type="ECO:0000256" key="9">
    <source>
        <dbReference type="PIRSR" id="PIRSR601820-3"/>
    </source>
</evidence>
<feature type="disulfide bond" evidence="9">
    <location>
        <begin position="154"/>
        <end position="159"/>
    </location>
</feature>
<dbReference type="EMBL" id="JANPWB010000014">
    <property type="protein sequence ID" value="KAJ1095818.1"/>
    <property type="molecule type" value="Genomic_DNA"/>
</dbReference>
<dbReference type="InterPro" id="IPR027465">
    <property type="entry name" value="TIMP_C"/>
</dbReference>
<feature type="disulfide bond" evidence="9">
    <location>
        <begin position="149"/>
        <end position="193"/>
    </location>
</feature>
<feature type="disulfide bond" evidence="9">
    <location>
        <begin position="25"/>
        <end position="93"/>
    </location>
</feature>
<evidence type="ECO:0000256" key="6">
    <source>
        <dbReference type="ARBA" id="ARBA00023157"/>
    </source>
</evidence>
<evidence type="ECO:0000259" key="11">
    <source>
        <dbReference type="PROSITE" id="PS50189"/>
    </source>
</evidence>
<keyword evidence="8" id="KW-0479">Metal-binding</keyword>
<dbReference type="Pfam" id="PF00965">
    <property type="entry name" value="TIMP"/>
    <property type="match status" value="1"/>
</dbReference>
<feature type="disulfide bond" evidence="9">
    <location>
        <begin position="166"/>
        <end position="185"/>
    </location>
</feature>
<dbReference type="GO" id="GO:0008191">
    <property type="term" value="F:metalloendopeptidase inhibitor activity"/>
    <property type="evidence" value="ECO:0007669"/>
    <property type="project" value="InterPro"/>
</dbReference>
<keyword evidence="8" id="KW-0862">Zinc</keyword>
<evidence type="ECO:0000313" key="13">
    <source>
        <dbReference type="Proteomes" id="UP001066276"/>
    </source>
</evidence>
<organism evidence="12 13">
    <name type="scientific">Pleurodeles waltl</name>
    <name type="common">Iberian ribbed newt</name>
    <dbReference type="NCBI Taxonomy" id="8319"/>
    <lineage>
        <taxon>Eukaryota</taxon>
        <taxon>Metazoa</taxon>
        <taxon>Chordata</taxon>
        <taxon>Craniata</taxon>
        <taxon>Vertebrata</taxon>
        <taxon>Euteleostomi</taxon>
        <taxon>Amphibia</taxon>
        <taxon>Batrachia</taxon>
        <taxon>Caudata</taxon>
        <taxon>Salamandroidea</taxon>
        <taxon>Salamandridae</taxon>
        <taxon>Pleurodelinae</taxon>
        <taxon>Pleurodeles</taxon>
    </lineage>
</organism>
<evidence type="ECO:0000256" key="2">
    <source>
        <dbReference type="ARBA" id="ARBA00011027"/>
    </source>
</evidence>
<keyword evidence="10" id="KW-0732">Signal</keyword>
<gene>
    <name evidence="12" type="ORF">NDU88_000969</name>
</gene>
<feature type="domain" description="NTR" evidence="11">
    <location>
        <begin position="25"/>
        <end position="147"/>
    </location>
</feature>
<accession>A0AAV7M3Y7</accession>
<dbReference type="PROSITE" id="PS50189">
    <property type="entry name" value="NTR"/>
    <property type="match status" value="1"/>
</dbReference>
<comment type="subcellular location">
    <subcellularLocation>
        <location evidence="1">Secreted</location>
    </subcellularLocation>
</comment>
<comment type="caution">
    <text evidence="12">The sequence shown here is derived from an EMBL/GenBank/DDBJ whole genome shotgun (WGS) entry which is preliminary data.</text>
</comment>
<evidence type="ECO:0000256" key="7">
    <source>
        <dbReference type="ARBA" id="ARBA00023215"/>
    </source>
</evidence>
<feature type="disulfide bond" evidence="9">
    <location>
        <begin position="37"/>
        <end position="147"/>
    </location>
</feature>
<evidence type="ECO:0000256" key="3">
    <source>
        <dbReference type="ARBA" id="ARBA00022525"/>
    </source>
</evidence>
<dbReference type="GO" id="GO:0031012">
    <property type="term" value="C:extracellular matrix"/>
    <property type="evidence" value="ECO:0007669"/>
    <property type="project" value="TreeGrafter"/>
</dbReference>
<name>A0AAV7M3Y7_PLEWA</name>
<dbReference type="GO" id="GO:0009725">
    <property type="term" value="P:response to hormone"/>
    <property type="evidence" value="ECO:0007669"/>
    <property type="project" value="TreeGrafter"/>
</dbReference>
<dbReference type="GO" id="GO:0051045">
    <property type="term" value="P:negative regulation of membrane protein ectodomain proteolysis"/>
    <property type="evidence" value="ECO:0007669"/>
    <property type="project" value="TreeGrafter"/>
</dbReference>
<keyword evidence="13" id="KW-1185">Reference proteome</keyword>
<dbReference type="GO" id="GO:0005615">
    <property type="term" value="C:extracellular space"/>
    <property type="evidence" value="ECO:0007669"/>
    <property type="project" value="TreeGrafter"/>
</dbReference>
<keyword evidence="4" id="KW-0483">Metalloprotease inhibitor</keyword>
<evidence type="ECO:0000256" key="8">
    <source>
        <dbReference type="PIRSR" id="PIRSR601820-1"/>
    </source>
</evidence>
<dbReference type="InterPro" id="IPR001820">
    <property type="entry name" value="TIMP"/>
</dbReference>
<dbReference type="SUPFAM" id="SSF50242">
    <property type="entry name" value="TIMP-like"/>
    <property type="match status" value="1"/>
</dbReference>
<keyword evidence="5" id="KW-0646">Protease inhibitor</keyword>
<proteinExistence type="inferred from homology"/>
<dbReference type="GO" id="GO:0046872">
    <property type="term" value="F:metal ion binding"/>
    <property type="evidence" value="ECO:0007669"/>
    <property type="project" value="UniProtKB-KW"/>
</dbReference>
<feature type="chain" id="PRO_5043899763" description="NTR domain-containing protein" evidence="10">
    <location>
        <begin position="25"/>
        <end position="201"/>
    </location>
</feature>
<dbReference type="GO" id="GO:0002020">
    <property type="term" value="F:protease binding"/>
    <property type="evidence" value="ECO:0007669"/>
    <property type="project" value="TreeGrafter"/>
</dbReference>
<dbReference type="PANTHER" id="PTHR11844:SF10">
    <property type="entry name" value="NTR DOMAIN-CONTAINING PROTEIN"/>
    <property type="match status" value="1"/>
</dbReference>